<organism evidence="2 3">
    <name type="scientific">Dioszegia hungarica</name>
    <dbReference type="NCBI Taxonomy" id="4972"/>
    <lineage>
        <taxon>Eukaryota</taxon>
        <taxon>Fungi</taxon>
        <taxon>Dikarya</taxon>
        <taxon>Basidiomycota</taxon>
        <taxon>Agaricomycotina</taxon>
        <taxon>Tremellomycetes</taxon>
        <taxon>Tremellales</taxon>
        <taxon>Bulleribasidiaceae</taxon>
        <taxon>Dioszegia</taxon>
    </lineage>
</organism>
<name>A0AA38HEB3_9TREE</name>
<reference evidence="2" key="1">
    <citation type="journal article" date="2022" name="G3 (Bethesda)">
        <title>High quality genome of the basidiomycete yeast Dioszegia hungarica PDD-24b-2 isolated from cloud water.</title>
        <authorList>
            <person name="Jarrige D."/>
            <person name="Haridas S."/>
            <person name="Bleykasten-Grosshans C."/>
            <person name="Joly M."/>
            <person name="Nadalig T."/>
            <person name="Sancelme M."/>
            <person name="Vuilleumier S."/>
            <person name="Grigoriev I.V."/>
            <person name="Amato P."/>
            <person name="Bringel F."/>
        </authorList>
    </citation>
    <scope>NUCLEOTIDE SEQUENCE</scope>
    <source>
        <strain evidence="2">PDD-24b-2</strain>
    </source>
</reference>
<dbReference type="RefSeq" id="XP_052948795.1">
    <property type="nucleotide sequence ID" value="XM_053088253.1"/>
</dbReference>
<keyword evidence="3" id="KW-1185">Reference proteome</keyword>
<evidence type="ECO:0000313" key="3">
    <source>
        <dbReference type="Proteomes" id="UP001164286"/>
    </source>
</evidence>
<feature type="region of interest" description="Disordered" evidence="1">
    <location>
        <begin position="671"/>
        <end position="691"/>
    </location>
</feature>
<evidence type="ECO:0000256" key="1">
    <source>
        <dbReference type="SAM" id="MobiDB-lite"/>
    </source>
</evidence>
<feature type="compositionally biased region" description="Basic residues" evidence="1">
    <location>
        <begin position="2289"/>
        <end position="2303"/>
    </location>
</feature>
<accession>A0AA38HEB3</accession>
<feature type="region of interest" description="Disordered" evidence="1">
    <location>
        <begin position="2281"/>
        <end position="2307"/>
    </location>
</feature>
<proteinExistence type="predicted"/>
<dbReference type="GeneID" id="77727458"/>
<evidence type="ECO:0000313" key="2">
    <source>
        <dbReference type="EMBL" id="KAI9639018.1"/>
    </source>
</evidence>
<gene>
    <name evidence="2" type="ORF">MKK02DRAFT_31280</name>
</gene>
<dbReference type="Proteomes" id="UP001164286">
    <property type="component" value="Unassembled WGS sequence"/>
</dbReference>
<dbReference type="EMBL" id="JAKWFO010000002">
    <property type="protein sequence ID" value="KAI9639018.1"/>
    <property type="molecule type" value="Genomic_DNA"/>
</dbReference>
<sequence length="2885" mass="322724">MRMMRLDRRSLPEAMRSLHRQALYARLKSFLAFKTLLARTYRSIVIDINFVNATLSASQWEELGETSAFYKGSGSHHQGEAVSSTDQGTSRGHIEYVDFGYTLTHRINVSVLNSGVDYPAVTDKWVTAMREAPYFGSLYTELTIGDLGIGFGDLTVLYERQLKAGYVDRLAVIFAPRLVPRLDDFDPFARVASSSLTKLVLATDFVVGGTHMSFDDITVIRQLVRSHLRRLQHLELALDGISTAEKVCRDLLYADMLSDFGPIDHLVVFVGDQQDQLFGVVRYLSTMCGPNPSIGIKTCGDVKEHLDGRCFQAVFAGPETVGFSLLPGCLARSVLMSSRQSKKRQSHLSTVDLATLDVILPEQVADLSYHEDDRPRRLWESRAAKWSQTAASNGEYIKGELTARLHWAVERIATMSKELETDISGKEGVAGQADKVKETLRAIETVKLISAQVSDMADEKMKDQLKGYLGILGSEVGSSDEMSMESSLVPHGEMVQTAASRFWDIAELRQKVINMSDNQTLGRMMRVERRCVAGVARELYHTISYANIRPYLSRNTITSNVICAAVIHLRAHDMKLSPSQWRELGVSPTLFKGAGAHARQAAWLRFYQPDMVNVLLPPLRKKCKNLRQVSFEKAEPEPFDDPSWIVYLDTSLEDDDDGSGALSGSTDYIHSETYSHSTSPPSDIPPPTAPPGFQINNRFDLTLTAGDEGQTPLYDQWLLALREAPCFAKLHASIALGSLPLTFDDLVVIYERQASSRRGQRLEEVIAPGITPYLAGFRSLARVASSWLTKLVLADSYDEHRTSLSFGDIHILVTLIRDELPHLGHLALALHGVDRAEAICQDLLYDGMLGDIGTLTHLEIYVAPTKTHLFSVVRYLGTLVDIESTIGFTARPAPGHPMLVIQDKSTQSHLSLANFPSLGVFEPKNIWQDKADAWAKLAESKEQPSPQRLVDLGERLAALPIAARTFADIVAGAAPISEKVALAQKMLDDLDAIQDTLDLMQWAQYAWSSRDLLRAQPQRLSSEMLFASGRIAHPSLHHFANIMAPCSSACGPEAAPQALARANGPSEQTAAQRFLEIHHLRSSVLAQLAKSDLAVWMRVGKEVAEDAAKELYRNMALRHVVYSADGSRAQRGHLHHVKTIAICGLDTRHRSWGPLGQNLFACGYSTCIDGYHPPTVGRIVSLLVAECSKLRKITFGPPYLPFGHEFWEVHILSRSPDSPARFTAHIDHCRNARLYLSKLPQKEILPLPTPSDNYTISCRLDLDMIAPEGYPYRRNAPAWMTALADAPYFGDLYQAVELGRLPVTIDDLIRLYQRQIHKGYKERLAVMIANRAPAWRPEDLRRLGEVCGATLTTLKLANKYSPYRSGCAFPELPELVSIIRRYLPNLHTFHFSLRGIEQAEAACRSLETPRNIGQAQIHDLRIYTADCETTIFHLARSLIDVCTGRVLFHVGPDDHDHLLSVSWGSYAQTSLVQYLRGLTPAQRENLVDIHLSDLDVNEVPDLVDLEFRPDGSAIPRLASKAKAWADDAHFTKTVITNRLLPEVSARLDDVDEVSARLSHLMCTEASISELVDEAEALLGTVQAAKAAVEDIQSWLSVVPEREVANLIRTLKARMGKIEAEEEGGGRGQRDDKIVEHRQDVRVRSDFGTGLTELTRKSSKGFLLLPSTFLLPFILHCSTFVGHSYTGRTLTTRTPEAAMTTEADKPAPFASEAYANLDVRRAIFGFLSRKSLAKCKRLHKDGGEEAMKELYHTMEYNTVCKTRNYSYHVRIINAHTITLPFAMLRKVGVDKDAFKGYKAREKQALWLREYRPDVFNLIVPRLRRQFPLLREIRFGCGSGKEENSDRHRWVVYLQASSAGAASPSSVVDQPIGHIEINQRLVIHADAAPPTPLFPAFLPPREYSISTRFDLAFFCGRNQPDLHVLEAWRVAFRDWPEFSQLYQRLDAYEYPLSASDVGALCRRQIEAGHSDRLDYVRSYGAPWCATDFRLLDYSGASITSLVLAHGFEEDKVYIDFADCPELFLQVKQQLPNLDYFDLAIKGIAEAETVCLGLLSDRTLTEYGSIRHLRIYTPPYLGNLLNVLRLPPTFAPKAARSMLGVVGMVTFLDGMEMNSTTMWSTSGTRQSPSRRAFLGSVDFETLGVTCLNDFYDLEYDDDGRPQDRWDTQTSRWAEQAISGLEVARSEVFPKLEAGLAEYAVVAGRLREIRQSGGSDEAMLEESEKVLEAVRKVRRAIKQAKALLADDPEDDIEEFMELLRDRTGEQDFKLQGDWLMQQLLIPPAASGATRDASRRKKAPPRRASARARRGDVDPLAPLTSARRVYDILELRQHVWQYVEMRDLASLMRVEKKGMQAVARVLYHTREFPEVVKMNRSTARSRLYCDSVSVINIHSDHLGPAALRKIGVSRAALHQGKSSRKDVVKYLLDVLCRKCRGTRKLFYADHDYAPSAGVRVHLHSVQVLPGRVRAGGIQARGHIVSSYQQVYSSDCHPPVRREVRDESPPSSDFTIETRIDLILVQTPPEHGGGPVMNDELYKKQSALGYKQRLEEIWATQTCPFDLGDFTTFAFVASTSLVYLQLAATYAPRPTTSGLTFADIPSLTILIRHSLLNLRDLALSMSGLATAEAACGHALSSTTLLEHGTLNRLQIIAAREEWVATPLWNVIRCLSAACSREVVVMVDVGINGKDDWSTIAQTMYLRQLKAQSMERREHLSTLDFATLGIHTPSLVALLEYSEDGRPIRINTSGAKSLRTAAYDFMLSEITRHHLEDALAEDRLWYWVEGAMLLLSDERDDVKPEVMLRHLKRQAEDSSWAMHTRDNGVLVWAVQQVPLFRLVEFDLERRIEQLQSIASLSARNMLEHAPYAGCIASDSEVKNDPPCLRLIASKVV</sequence>
<comment type="caution">
    <text evidence="2">The sequence shown here is derived from an EMBL/GenBank/DDBJ whole genome shotgun (WGS) entry which is preliminary data.</text>
</comment>
<protein>
    <submittedName>
        <fullName evidence="2">Uncharacterized protein</fullName>
    </submittedName>
</protein>